<evidence type="ECO:0000259" key="1">
    <source>
        <dbReference type="Pfam" id="PF09992"/>
    </source>
</evidence>
<proteinExistence type="predicted"/>
<dbReference type="AlphaFoldDB" id="A0A2M8KUZ2"/>
<name>A0A2M8KUZ2_9BACT</name>
<dbReference type="Pfam" id="PF09992">
    <property type="entry name" value="NAGPA"/>
    <property type="match status" value="1"/>
</dbReference>
<dbReference type="EMBL" id="PFEE01000032">
    <property type="protein sequence ID" value="PJE63758.1"/>
    <property type="molecule type" value="Genomic_DNA"/>
</dbReference>
<reference evidence="3" key="1">
    <citation type="submission" date="2017-09" db="EMBL/GenBank/DDBJ databases">
        <title>Depth-based differentiation of microbial function through sediment-hosted aquifers and enrichment of novel symbionts in the deep terrestrial subsurface.</title>
        <authorList>
            <person name="Probst A.J."/>
            <person name="Ladd B."/>
            <person name="Jarett J.K."/>
            <person name="Geller-Mcgrath D.E."/>
            <person name="Sieber C.M.K."/>
            <person name="Emerson J.B."/>
            <person name="Anantharaman K."/>
            <person name="Thomas B.C."/>
            <person name="Malmstrom R."/>
            <person name="Stieglmeier M."/>
            <person name="Klingl A."/>
            <person name="Woyke T."/>
            <person name="Ryan C.M."/>
            <person name="Banfield J.F."/>
        </authorList>
    </citation>
    <scope>NUCLEOTIDE SEQUENCE [LARGE SCALE GENOMIC DNA]</scope>
</reference>
<evidence type="ECO:0000313" key="3">
    <source>
        <dbReference type="Proteomes" id="UP000231569"/>
    </source>
</evidence>
<dbReference type="PANTHER" id="PTHR40446">
    <property type="entry name" value="N-ACETYLGLUCOSAMINE-1-PHOSPHODIESTER ALPHA-N-ACETYLGLUCOSAMINIDASE"/>
    <property type="match status" value="1"/>
</dbReference>
<sequence>MKYIISGLIITTIALGAWYIYRLPKVPPVSKPDTVKNDDSLAITPEESKQHIIAFNGKQYRYIYYIVAPHNIPNTTVISNPKQATMKRLAQEHHCTAAINGGFYTSDGAPLGLLTHDSKEEREANSVSTLLDGFWYLLNDGTAAIARSIPSSGVAEALQNGPLLIEQGVARNLTITDDKYARRSLIAHTTDGAVVFITIFFPTSQLEGPLLAQLPQLLTAIGDTENLSFESALNLDGGSASGIITPDEHLSEFTNVGSIVCVL</sequence>
<comment type="caution">
    <text evidence="2">The sequence shown here is derived from an EMBL/GenBank/DDBJ whole genome shotgun (WGS) entry which is preliminary data.</text>
</comment>
<protein>
    <recommendedName>
        <fullName evidence="1">Phosphodiester glycosidase domain-containing protein</fullName>
    </recommendedName>
</protein>
<evidence type="ECO:0000313" key="2">
    <source>
        <dbReference type="EMBL" id="PJE63758.1"/>
    </source>
</evidence>
<organism evidence="2 3">
    <name type="scientific">Candidatus Roizmanbacteria bacterium CG10_big_fil_rev_8_21_14_0_10_45_7</name>
    <dbReference type="NCBI Taxonomy" id="1974854"/>
    <lineage>
        <taxon>Bacteria</taxon>
        <taxon>Candidatus Roizmaniibacteriota</taxon>
    </lineage>
</organism>
<dbReference type="Proteomes" id="UP000231569">
    <property type="component" value="Unassembled WGS sequence"/>
</dbReference>
<accession>A0A2M8KUZ2</accession>
<dbReference type="PANTHER" id="PTHR40446:SF2">
    <property type="entry name" value="N-ACETYLGLUCOSAMINE-1-PHOSPHODIESTER ALPHA-N-ACETYLGLUCOSAMINIDASE"/>
    <property type="match status" value="1"/>
</dbReference>
<gene>
    <name evidence="2" type="ORF">COU89_01545</name>
</gene>
<dbReference type="InterPro" id="IPR018711">
    <property type="entry name" value="NAGPA"/>
</dbReference>
<feature type="domain" description="Phosphodiester glycosidase" evidence="1">
    <location>
        <begin position="94"/>
        <end position="245"/>
    </location>
</feature>